<dbReference type="Proteomes" id="UP000596387">
    <property type="component" value="Chromosome"/>
</dbReference>
<accession>A0ABX7FFG2</accession>
<keyword evidence="2" id="KW-1185">Reference proteome</keyword>
<gene>
    <name evidence="1" type="ORF">GQA70_04310</name>
</gene>
<dbReference type="PANTHER" id="PTHR41260">
    <property type="entry name" value="PROTEIN ECSC"/>
    <property type="match status" value="1"/>
</dbReference>
<dbReference type="PANTHER" id="PTHR41260:SF1">
    <property type="entry name" value="PROTEIN ECSC"/>
    <property type="match status" value="1"/>
</dbReference>
<name>A0ABX7FFG2_9RHOB</name>
<proteinExistence type="predicted"/>
<dbReference type="InterPro" id="IPR024787">
    <property type="entry name" value="EcsC"/>
</dbReference>
<protein>
    <submittedName>
        <fullName evidence="1">EcsC family protein</fullName>
    </submittedName>
</protein>
<dbReference type="Pfam" id="PF12787">
    <property type="entry name" value="EcsC"/>
    <property type="match status" value="1"/>
</dbReference>
<organism evidence="1 2">
    <name type="scientific">Ponticoccus alexandrii</name>
    <dbReference type="NCBI Taxonomy" id="1943633"/>
    <lineage>
        <taxon>Bacteria</taxon>
        <taxon>Pseudomonadati</taxon>
        <taxon>Pseudomonadota</taxon>
        <taxon>Alphaproteobacteria</taxon>
        <taxon>Rhodobacterales</taxon>
        <taxon>Roseobacteraceae</taxon>
        <taxon>Ponticoccus</taxon>
    </lineage>
</organism>
<dbReference type="EMBL" id="CP047166">
    <property type="protein sequence ID" value="QRF68379.1"/>
    <property type="molecule type" value="Genomic_DNA"/>
</dbReference>
<reference evidence="1 2" key="1">
    <citation type="submission" date="2019-12" db="EMBL/GenBank/DDBJ databases">
        <title>Complete Genome Sequence of a Quorum-Sensing Bacterium,Rhodobacteraceae bacterium C31, Isolated from a marine microalgae symbiotic bacteria.</title>
        <authorList>
            <person name="Zhang Y."/>
        </authorList>
    </citation>
    <scope>NUCLEOTIDE SEQUENCE [LARGE SCALE GENOMIC DNA]</scope>
    <source>
        <strain evidence="1 2">C31</strain>
    </source>
</reference>
<evidence type="ECO:0000313" key="2">
    <source>
        <dbReference type="Proteomes" id="UP000596387"/>
    </source>
</evidence>
<evidence type="ECO:0000313" key="1">
    <source>
        <dbReference type="EMBL" id="QRF68379.1"/>
    </source>
</evidence>
<sequence length="251" mass="26060">MSLPTVSVDAEIAALAKRYKAANSVGMQVLNLIGGQAENLLERLPDRVKDQLEGATARALEVAMRAAQGSRGVVPDQKGWLNTALATAMGAAGGAGGLPSALAELPVTTTVLLRSIQGIAAEHGYDPEDPEIAKECLTVFASAGPLAQDDGADLGFLSARVTLTGATVHGVINRIAPRLATVMGQKLATQTVPLLGAAAGAATNYAYTSYYQQMAHVHFGLRTLARQSGRPRGELVEALRVAVTRPKVKIG</sequence>